<sequence length="357" mass="40132">MMIPLLTRVLREPKVASNLSLSDWDLLVRQARHANLLGRLHHLLATTGIDVPVRPSAHLRSAAAMAERQHLSVHLEVGKLLEALAPLKAPLVLLKGAAYVATDLPAASGRVFADVDILLPRQSLDEAESLLALQGWSGDTVDAYDQRYYRRWMHELPPLQHIFRGSALDVHHTLLPPTSRSHVDAAALLEDKVPVSGMPGVFVLAPVDMVLHSATHLFHEGEPDNLLRDLSDLDLLMQHFAAEPNFWPRLVARAQHHGLTQALRLALRHCHRVLHTPIPDSVLRETGADQPDGRLDFIYGRVLRPLHSSTVDGWTAWCCRALYVRAHWLRMPWPLLTYHLLRKALRPAQTQRLVDRP</sequence>
<gene>
    <name evidence="1" type="ORF">NYO99_07985</name>
</gene>
<reference evidence="1" key="1">
    <citation type="submission" date="2022-08" db="EMBL/GenBank/DDBJ databases">
        <title>Genome sequencing of Pelomonas sp. UHG3.</title>
        <authorList>
            <person name="So Y."/>
        </authorList>
    </citation>
    <scope>NUCLEOTIDE SEQUENCE</scope>
    <source>
        <strain evidence="1">UHG3</strain>
    </source>
</reference>
<organism evidence="1 2">
    <name type="scientific">Roseateles hydrophilus</name>
    <dbReference type="NCBI Taxonomy" id="2975054"/>
    <lineage>
        <taxon>Bacteria</taxon>
        <taxon>Pseudomonadati</taxon>
        <taxon>Pseudomonadota</taxon>
        <taxon>Betaproteobacteria</taxon>
        <taxon>Burkholderiales</taxon>
        <taxon>Sphaerotilaceae</taxon>
        <taxon>Roseateles</taxon>
    </lineage>
</organism>
<comment type="caution">
    <text evidence="1">The sequence shown here is derived from an EMBL/GenBank/DDBJ whole genome shotgun (WGS) entry which is preliminary data.</text>
</comment>
<dbReference type="EMBL" id="JAPPUY010000002">
    <property type="protein sequence ID" value="MCY4744906.1"/>
    <property type="molecule type" value="Genomic_DNA"/>
</dbReference>
<name>A0ACC6C901_9BURK</name>
<evidence type="ECO:0000313" key="2">
    <source>
        <dbReference type="Proteomes" id="UP001076464"/>
    </source>
</evidence>
<dbReference type="Proteomes" id="UP001076464">
    <property type="component" value="Unassembled WGS sequence"/>
</dbReference>
<keyword evidence="2" id="KW-1185">Reference proteome</keyword>
<evidence type="ECO:0000313" key="1">
    <source>
        <dbReference type="EMBL" id="MCY4744906.1"/>
    </source>
</evidence>
<proteinExistence type="predicted"/>
<protein>
    <submittedName>
        <fullName evidence="1">Nucleotidyltransferase family protein</fullName>
    </submittedName>
</protein>
<accession>A0ACC6C901</accession>